<feature type="transmembrane region" description="Helical" evidence="2">
    <location>
        <begin position="5"/>
        <end position="24"/>
    </location>
</feature>
<evidence type="ECO:0000313" key="4">
    <source>
        <dbReference type="Proteomes" id="UP000093451"/>
    </source>
</evidence>
<gene>
    <name evidence="3" type="ORF">A6U91_18560</name>
</gene>
<evidence type="ECO:0000256" key="1">
    <source>
        <dbReference type="SAM" id="Coils"/>
    </source>
</evidence>
<dbReference type="Proteomes" id="UP000093451">
    <property type="component" value="Unassembled WGS sequence"/>
</dbReference>
<sequence>MKLPFVVGIVLTISYFIAFTVMVIGNVQPVPAYTISDFLQSFLPFGGATEDSYGSFVERRNLNSLGDFLAGLFAPVAFLWLIVTAFVQMQELADTRKEMSQQRKAMQDQVEEARANKVFVEKQTNIMSDQAEQAKITYFKNRKLQMFDKRMELYNEIKRFTERNWEQLSTEPSKKDLIHLTNKVFFLFAGDETLYRWMYDLQITRQKLQDRLDTANDRSQWAALISEDLFHMRFKEHLTIYE</sequence>
<proteinExistence type="predicted"/>
<keyword evidence="2" id="KW-0812">Transmembrane</keyword>
<dbReference type="EMBL" id="LXKT01000027">
    <property type="protein sequence ID" value="OCJ33436.1"/>
    <property type="molecule type" value="Genomic_DNA"/>
</dbReference>
<feature type="transmembrane region" description="Helical" evidence="2">
    <location>
        <begin position="68"/>
        <end position="87"/>
    </location>
</feature>
<keyword evidence="2" id="KW-0472">Membrane</keyword>
<accession>A0AB36EDM5</accession>
<organism evidence="3 4">
    <name type="scientific">Agrobacterium tumefaciens</name>
    <dbReference type="NCBI Taxonomy" id="358"/>
    <lineage>
        <taxon>Bacteria</taxon>
        <taxon>Pseudomonadati</taxon>
        <taxon>Pseudomonadota</taxon>
        <taxon>Alphaproteobacteria</taxon>
        <taxon>Hyphomicrobiales</taxon>
        <taxon>Rhizobiaceae</taxon>
        <taxon>Rhizobium/Agrobacterium group</taxon>
        <taxon>Agrobacterium</taxon>
        <taxon>Agrobacterium tumefaciens complex</taxon>
    </lineage>
</organism>
<dbReference type="AlphaFoldDB" id="A0AB36EDM5"/>
<feature type="coiled-coil region" evidence="1">
    <location>
        <begin position="89"/>
        <end position="123"/>
    </location>
</feature>
<name>A0AB36EDM5_AGRTU</name>
<reference evidence="3 4" key="1">
    <citation type="journal article" date="2016" name="PeerJ">
        <title>Gall-ID: tools for genotyping gall-causing phytopathogenic bacteria.</title>
        <authorList>
            <person name="Davis E.W.II."/>
            <person name="Weisberg A.J."/>
            <person name="Tabima J.F."/>
            <person name="Grunwald N.J."/>
            <person name="Chang J.H."/>
        </authorList>
    </citation>
    <scope>NUCLEOTIDE SEQUENCE [LARGE SCALE GENOMIC DNA]</scope>
    <source>
        <strain evidence="3 4">N2/73</strain>
    </source>
</reference>
<dbReference type="RefSeq" id="WP_065688804.1">
    <property type="nucleotide sequence ID" value="NZ_LXKT01000027.1"/>
</dbReference>
<keyword evidence="1" id="KW-0175">Coiled coil</keyword>
<protein>
    <submittedName>
        <fullName evidence="3">Uncharacterized protein</fullName>
    </submittedName>
</protein>
<keyword evidence="2" id="KW-1133">Transmembrane helix</keyword>
<comment type="caution">
    <text evidence="3">The sequence shown here is derived from an EMBL/GenBank/DDBJ whole genome shotgun (WGS) entry which is preliminary data.</text>
</comment>
<evidence type="ECO:0000256" key="2">
    <source>
        <dbReference type="SAM" id="Phobius"/>
    </source>
</evidence>
<evidence type="ECO:0000313" key="3">
    <source>
        <dbReference type="EMBL" id="OCJ33436.1"/>
    </source>
</evidence>